<feature type="region of interest" description="Disordered" evidence="1">
    <location>
        <begin position="161"/>
        <end position="180"/>
    </location>
</feature>
<proteinExistence type="predicted"/>
<evidence type="ECO:0000313" key="2">
    <source>
        <dbReference type="EMBL" id="OSX76052.1"/>
    </source>
</evidence>
<feature type="compositionally biased region" description="Basic and acidic residues" evidence="1">
    <location>
        <begin position="110"/>
        <end position="145"/>
    </location>
</feature>
<keyword evidence="3" id="KW-1185">Reference proteome</keyword>
<feature type="region of interest" description="Disordered" evidence="1">
    <location>
        <begin position="1"/>
        <end position="146"/>
    </location>
</feature>
<name>A0A1X6P597_PORUM</name>
<reference evidence="2 3" key="1">
    <citation type="submission" date="2017-03" db="EMBL/GenBank/DDBJ databases">
        <title>WGS assembly of Porphyra umbilicalis.</title>
        <authorList>
            <person name="Brawley S.H."/>
            <person name="Blouin N.A."/>
            <person name="Ficko-Blean E."/>
            <person name="Wheeler G.L."/>
            <person name="Lohr M."/>
            <person name="Goodson H.V."/>
            <person name="Jenkins J.W."/>
            <person name="Blaby-Haas C.E."/>
            <person name="Helliwell K.E."/>
            <person name="Chan C."/>
            <person name="Marriage T."/>
            <person name="Bhattacharya D."/>
            <person name="Klein A.S."/>
            <person name="Badis Y."/>
            <person name="Brodie J."/>
            <person name="Cao Y."/>
            <person name="Collen J."/>
            <person name="Dittami S.M."/>
            <person name="Gachon C.M."/>
            <person name="Green B.R."/>
            <person name="Karpowicz S."/>
            <person name="Kim J.W."/>
            <person name="Kudahl U."/>
            <person name="Lin S."/>
            <person name="Michel G."/>
            <person name="Mittag M."/>
            <person name="Olson B.J."/>
            <person name="Pangilinan J."/>
            <person name="Peng Y."/>
            <person name="Qiu H."/>
            <person name="Shu S."/>
            <person name="Singer J.T."/>
            <person name="Smith A.G."/>
            <person name="Sprecher B.N."/>
            <person name="Wagner V."/>
            <person name="Wang W."/>
            <person name="Wang Z.-Y."/>
            <person name="Yan J."/>
            <person name="Yarish C."/>
            <person name="Zoeuner-Riek S."/>
            <person name="Zhuang Y."/>
            <person name="Zou Y."/>
            <person name="Lindquist E.A."/>
            <person name="Grimwood J."/>
            <person name="Barry K."/>
            <person name="Rokhsar D.S."/>
            <person name="Schmutz J."/>
            <person name="Stiller J.W."/>
            <person name="Grossman A.R."/>
            <person name="Prochnik S.E."/>
        </authorList>
    </citation>
    <scope>NUCLEOTIDE SEQUENCE [LARGE SCALE GENOMIC DNA]</scope>
    <source>
        <strain evidence="2">4086291</strain>
    </source>
</reference>
<evidence type="ECO:0000256" key="1">
    <source>
        <dbReference type="SAM" id="MobiDB-lite"/>
    </source>
</evidence>
<feature type="compositionally biased region" description="Low complexity" evidence="1">
    <location>
        <begin position="1"/>
        <end position="13"/>
    </location>
</feature>
<feature type="region of interest" description="Disordered" evidence="1">
    <location>
        <begin position="382"/>
        <end position="419"/>
    </location>
</feature>
<accession>A0A1X6P597</accession>
<organism evidence="2 3">
    <name type="scientific">Porphyra umbilicalis</name>
    <name type="common">Purple laver</name>
    <name type="synonym">Red alga</name>
    <dbReference type="NCBI Taxonomy" id="2786"/>
    <lineage>
        <taxon>Eukaryota</taxon>
        <taxon>Rhodophyta</taxon>
        <taxon>Bangiophyceae</taxon>
        <taxon>Bangiales</taxon>
        <taxon>Bangiaceae</taxon>
        <taxon>Porphyra</taxon>
    </lineage>
</organism>
<feature type="compositionally biased region" description="Basic and acidic residues" evidence="1">
    <location>
        <begin position="91"/>
        <end position="102"/>
    </location>
</feature>
<dbReference type="Proteomes" id="UP000218209">
    <property type="component" value="Unassembled WGS sequence"/>
</dbReference>
<dbReference type="AlphaFoldDB" id="A0A1X6P597"/>
<gene>
    <name evidence="2" type="ORF">BU14_0208s0010</name>
</gene>
<dbReference type="EMBL" id="KV918881">
    <property type="protein sequence ID" value="OSX76052.1"/>
    <property type="molecule type" value="Genomic_DNA"/>
</dbReference>
<sequence length="419" mass="42552">MAVTADAPVADAVMSPADPMAGDTTTGNEDAVPTSKRDAEAIDTAAWPSEPPSKKSKADAAPTPTAAADPEAPHDGTPPTTSQPAEAVIEQENKGGEMKETVTDQATKGAEVKETATDQATKGDEVKEAATEKETEDGGNKEATKVEPVVEEAAVDDCAAVPATKEAAAPTDATKADGTERSTGDIINVRRAVTAEYANHSLLRLAKAPVTALCGIKGDSPVTSNGQVWESVSALASWLPLLAARAVNVVVASEAGANLALVSNHLVTTEFKGKTMADVHAAPVEALVGVGPETLSWLTTAGVASVMGLAAWLPGRAAVAISASAEFEEANAVKNLSGSTPSVEENDCEATASAAVVSNGVHEPADKDAGLADVLMVKDDEAPTAVATNGDAPTGTDVMEGHTKADKTDETAEQSKETK</sequence>
<feature type="compositionally biased region" description="Basic and acidic residues" evidence="1">
    <location>
        <begin position="399"/>
        <end position="419"/>
    </location>
</feature>
<feature type="compositionally biased region" description="Low complexity" evidence="1">
    <location>
        <begin position="59"/>
        <end position="70"/>
    </location>
</feature>
<protein>
    <submittedName>
        <fullName evidence="2">Uncharacterized protein</fullName>
    </submittedName>
</protein>
<feature type="compositionally biased region" description="Low complexity" evidence="1">
    <location>
        <begin position="161"/>
        <end position="171"/>
    </location>
</feature>
<evidence type="ECO:0000313" key="3">
    <source>
        <dbReference type="Proteomes" id="UP000218209"/>
    </source>
</evidence>